<dbReference type="Pfam" id="PF13508">
    <property type="entry name" value="Acetyltransf_7"/>
    <property type="match status" value="1"/>
</dbReference>
<gene>
    <name evidence="2" type="ORF">theurythT_03510</name>
</gene>
<dbReference type="SUPFAM" id="SSF55729">
    <property type="entry name" value="Acyl-CoA N-acyltransferases (Nat)"/>
    <property type="match status" value="1"/>
</dbReference>
<evidence type="ECO:0000259" key="1">
    <source>
        <dbReference type="PROSITE" id="PS51186"/>
    </source>
</evidence>
<comment type="caution">
    <text evidence="2">The sequence shown here is derived from an EMBL/GenBank/DDBJ whole genome shotgun (WGS) entry which is preliminary data.</text>
</comment>
<evidence type="ECO:0000313" key="2">
    <source>
        <dbReference type="EMBL" id="GLX80899.1"/>
    </source>
</evidence>
<dbReference type="EMBL" id="BSSU01000002">
    <property type="protein sequence ID" value="GLX80899.1"/>
    <property type="molecule type" value="Genomic_DNA"/>
</dbReference>
<keyword evidence="3" id="KW-1185">Reference proteome</keyword>
<dbReference type="Gene3D" id="3.40.630.30">
    <property type="match status" value="1"/>
</dbReference>
<dbReference type="Proteomes" id="UP001157133">
    <property type="component" value="Unassembled WGS sequence"/>
</dbReference>
<dbReference type="CDD" id="cd04301">
    <property type="entry name" value="NAT_SF"/>
    <property type="match status" value="1"/>
</dbReference>
<organism evidence="2 3">
    <name type="scientific">Thalassotalea eurytherma</name>
    <dbReference type="NCBI Taxonomy" id="1144278"/>
    <lineage>
        <taxon>Bacteria</taxon>
        <taxon>Pseudomonadati</taxon>
        <taxon>Pseudomonadota</taxon>
        <taxon>Gammaproteobacteria</taxon>
        <taxon>Alteromonadales</taxon>
        <taxon>Colwelliaceae</taxon>
        <taxon>Thalassotalea</taxon>
    </lineage>
</organism>
<reference evidence="2 3" key="1">
    <citation type="submission" date="2023-03" db="EMBL/GenBank/DDBJ databases">
        <title>Draft genome sequence of Thalassotalea eurytherma JCM 18482T.</title>
        <authorList>
            <person name="Sawabe T."/>
        </authorList>
    </citation>
    <scope>NUCLEOTIDE SEQUENCE [LARGE SCALE GENOMIC DNA]</scope>
    <source>
        <strain evidence="2 3">JCM 18482</strain>
    </source>
</reference>
<feature type="domain" description="N-acetyltransferase" evidence="1">
    <location>
        <begin position="20"/>
        <end position="163"/>
    </location>
</feature>
<sequence>MIILSHYCPLTNSPSMSLSFTIETANKSDKKDITAFYKQQQYPAKFMGFDHCFVAKVDTLIIGCVIMSDIEKAHDKMRDNHDSNESKALFLHGLFVDPKYRNYGVSKALIDEMALLKKSIICFADISLTALYLKSGFNKVSEDSLPKLYHERYKSYRNKQTNLLAFVRPISPR</sequence>
<dbReference type="InterPro" id="IPR016181">
    <property type="entry name" value="Acyl_CoA_acyltransferase"/>
</dbReference>
<dbReference type="PROSITE" id="PS51186">
    <property type="entry name" value="GNAT"/>
    <property type="match status" value="1"/>
</dbReference>
<protein>
    <recommendedName>
        <fullName evidence="1">N-acetyltransferase domain-containing protein</fullName>
    </recommendedName>
</protein>
<name>A0ABQ6GZZ3_9GAMM</name>
<dbReference type="InterPro" id="IPR000182">
    <property type="entry name" value="GNAT_dom"/>
</dbReference>
<proteinExistence type="predicted"/>
<accession>A0ABQ6GZZ3</accession>
<evidence type="ECO:0000313" key="3">
    <source>
        <dbReference type="Proteomes" id="UP001157133"/>
    </source>
</evidence>